<keyword evidence="4" id="KW-1185">Reference proteome</keyword>
<dbReference type="InterPro" id="IPR040134">
    <property type="entry name" value="PSMD12/CSN4"/>
</dbReference>
<evidence type="ECO:0000259" key="2">
    <source>
        <dbReference type="Pfam" id="PF22241"/>
    </source>
</evidence>
<dbReference type="InterPro" id="IPR054559">
    <property type="entry name" value="PSMD12-CSN4-like_N"/>
</dbReference>
<evidence type="ECO:0000256" key="1">
    <source>
        <dbReference type="SAM" id="MobiDB-lite"/>
    </source>
</evidence>
<name>I3EIB3_NEMP3</name>
<accession>I3EIB3</accession>
<dbReference type="OrthoDB" id="268763at2759"/>
<dbReference type="Pfam" id="PF22241">
    <property type="entry name" value="PSMD12-CSN4_N"/>
    <property type="match status" value="1"/>
</dbReference>
<dbReference type="HOGENOM" id="CLU_504421_0_0_1"/>
<proteinExistence type="predicted"/>
<dbReference type="VEuPathDB" id="MicrosporidiaDB:NEQG_00779"/>
<feature type="compositionally biased region" description="Basic and acidic residues" evidence="1">
    <location>
        <begin position="131"/>
        <end position="150"/>
    </location>
</feature>
<dbReference type="GO" id="GO:0005737">
    <property type="term" value="C:cytoplasm"/>
    <property type="evidence" value="ECO:0007669"/>
    <property type="project" value="TreeGrafter"/>
</dbReference>
<organism evidence="3 4">
    <name type="scientific">Nematocida parisii (strain ERTm3)</name>
    <name type="common">Nematode killer fungus</name>
    <dbReference type="NCBI Taxonomy" id="935791"/>
    <lineage>
        <taxon>Eukaryota</taxon>
        <taxon>Fungi</taxon>
        <taxon>Fungi incertae sedis</taxon>
        <taxon>Microsporidia</taxon>
        <taxon>Nematocida</taxon>
    </lineage>
</organism>
<dbReference type="GO" id="GO:0008541">
    <property type="term" value="C:proteasome regulatory particle, lid subcomplex"/>
    <property type="evidence" value="ECO:0007669"/>
    <property type="project" value="TreeGrafter"/>
</dbReference>
<dbReference type="STRING" id="935791.I3EIB3"/>
<dbReference type="EMBL" id="GL870877">
    <property type="protein sequence ID" value="EIJ88960.1"/>
    <property type="molecule type" value="Genomic_DNA"/>
</dbReference>
<dbReference type="PANTHER" id="PTHR10855">
    <property type="entry name" value="26S PROTEASOME NON-ATPASE REGULATORY SUBUNIT 12/COP9 SIGNALOSOME COMPLEX SUBUNIT 4"/>
    <property type="match status" value="1"/>
</dbReference>
<feature type="region of interest" description="Disordered" evidence="1">
    <location>
        <begin position="90"/>
        <end position="179"/>
    </location>
</feature>
<dbReference type="InParanoid" id="I3EIB3"/>
<dbReference type="PANTHER" id="PTHR10855:SF1">
    <property type="entry name" value="26S PROTEASOME NON-ATPASE REGULATORY SUBUNIT 12"/>
    <property type="match status" value="1"/>
</dbReference>
<gene>
    <name evidence="3" type="ORF">NEQG_00779</name>
</gene>
<dbReference type="Proteomes" id="UP000002872">
    <property type="component" value="Unassembled WGS sequence"/>
</dbReference>
<dbReference type="AlphaFoldDB" id="I3EIB3"/>
<feature type="compositionally biased region" description="Polar residues" evidence="1">
    <location>
        <begin position="151"/>
        <end position="179"/>
    </location>
</feature>
<sequence>MDLYAEEKRARLNSDKEGSKSVLIKLADTASTPEEAYKIIREMSKKKGQIKASLQEMILHAYRKYEKAYNISVQDNSYRTPQDIDINTITPDILQEETTPPTDNPNITRSTRTGSTVNKPTSTSISKTTHKHTESDRVHPKDTPGSDRENPSVSSRVSKSATGSAVNESGPVSTDTVKLSSDGDSVFLRFILSVLEVVEGSIEMEDLRLFLTDSVKQMYVSAGYVHEAFILIYNVNAETFSSLPQEHVLAYQLEQMRLALLARDYHRARLVALKISRKQLIACGYTVPFWRRMLFLHVQSGDTSSAAAVCNALRVVDEGARVSSVYPVLTVIFSILSIQENFEKSRYLIRLSVNSKMAQEEDVLFGKYFLENIQVNPELLQKLLYQVGEKYNLQFLHAFQLDFEKICVIYNIFVFSKYFSKISLGSLLSTLSARSSTLDESAALSILEDMIRKGSVHSRIIENAGIVEFSKNQPERFLSEKEKKRISSGMELMEISVDEDSSSAVPRVCSGKSESVEDWSKKINSCLDGIIRITHSMNNV</sequence>
<reference evidence="3" key="1">
    <citation type="submission" date="2011-01" db="EMBL/GenBank/DDBJ databases">
        <title>The Genome Sequence of Nematocida parisii strain ERTm3.</title>
        <authorList>
            <consortium name="The Broad Institute Genome Sequencing Platform"/>
            <consortium name="The Broad Institute Genome Sequencing Center for Infectious Disease"/>
            <person name="Cuomo C."/>
            <person name="Troemel E."/>
            <person name="Young S.K."/>
            <person name="Zeng Q."/>
            <person name="Gargeya S."/>
            <person name="Fitzgerald M."/>
            <person name="Haas B."/>
            <person name="Abouelleil A."/>
            <person name="Alvarado L."/>
            <person name="Arachchi H.M."/>
            <person name="Berlin A."/>
            <person name="Chapman S.B."/>
            <person name="Gearin G."/>
            <person name="Goldberg J."/>
            <person name="Griggs A."/>
            <person name="Gujja S."/>
            <person name="Hansen M."/>
            <person name="Heiman D."/>
            <person name="Howarth C."/>
            <person name="Larimer J."/>
            <person name="Lui A."/>
            <person name="MacDonald P.J.P."/>
            <person name="McCowen C."/>
            <person name="Montmayeur A."/>
            <person name="Murphy C."/>
            <person name="Neiman D."/>
            <person name="Pearson M."/>
            <person name="Priest M."/>
            <person name="Roberts A."/>
            <person name="Saif S."/>
            <person name="Shea T."/>
            <person name="Sisk P."/>
            <person name="Stolte C."/>
            <person name="Sykes S."/>
            <person name="Wortman J."/>
            <person name="Nusbaum C."/>
            <person name="Birren B."/>
        </authorList>
    </citation>
    <scope>NUCLEOTIDE SEQUENCE</scope>
    <source>
        <strain evidence="3">ERTm3</strain>
    </source>
</reference>
<dbReference type="OMA" id="GIIRITH"/>
<evidence type="ECO:0000313" key="4">
    <source>
        <dbReference type="Proteomes" id="UP000002872"/>
    </source>
</evidence>
<feature type="compositionally biased region" description="Polar residues" evidence="1">
    <location>
        <begin position="90"/>
        <end position="120"/>
    </location>
</feature>
<evidence type="ECO:0000313" key="3">
    <source>
        <dbReference type="EMBL" id="EIJ88960.1"/>
    </source>
</evidence>
<feature type="domain" description="PSMD12/CSN4-like N-terminal" evidence="2">
    <location>
        <begin position="189"/>
        <end position="280"/>
    </location>
</feature>
<protein>
    <recommendedName>
        <fullName evidence="2">PSMD12/CSN4-like N-terminal domain-containing protein</fullName>
    </recommendedName>
</protein>
<dbReference type="FunCoup" id="I3EIB3">
    <property type="interactions" value="276"/>
</dbReference>